<dbReference type="Pfam" id="PF02102">
    <property type="entry name" value="Peptidase_M35"/>
    <property type="match status" value="1"/>
</dbReference>
<evidence type="ECO:0000256" key="3">
    <source>
        <dbReference type="ARBA" id="ARBA00022723"/>
    </source>
</evidence>
<proteinExistence type="predicted"/>
<evidence type="ECO:0000256" key="2">
    <source>
        <dbReference type="ARBA" id="ARBA00022670"/>
    </source>
</evidence>
<comment type="cofactor">
    <cofactor evidence="1">
        <name>Zn(2+)</name>
        <dbReference type="ChEBI" id="CHEBI:29105"/>
    </cofactor>
</comment>
<keyword evidence="6" id="KW-0482">Metalloprotease</keyword>
<organism evidence="9 10">
    <name type="scientific">Cordyceps confragosa</name>
    <name type="common">Lecanicillium lecanii</name>
    <dbReference type="NCBI Taxonomy" id="2714763"/>
    <lineage>
        <taxon>Eukaryota</taxon>
        <taxon>Fungi</taxon>
        <taxon>Dikarya</taxon>
        <taxon>Ascomycota</taxon>
        <taxon>Pezizomycotina</taxon>
        <taxon>Sordariomycetes</taxon>
        <taxon>Hypocreomycetidae</taxon>
        <taxon>Hypocreales</taxon>
        <taxon>Cordycipitaceae</taxon>
        <taxon>Akanthomyces</taxon>
    </lineage>
</organism>
<dbReference type="Gene3D" id="2.60.40.2970">
    <property type="match status" value="1"/>
</dbReference>
<dbReference type="GO" id="GO:0046872">
    <property type="term" value="F:metal ion binding"/>
    <property type="evidence" value="ECO:0007669"/>
    <property type="project" value="UniProtKB-KW"/>
</dbReference>
<evidence type="ECO:0000256" key="6">
    <source>
        <dbReference type="ARBA" id="ARBA00023049"/>
    </source>
</evidence>
<feature type="signal peptide" evidence="8">
    <location>
        <begin position="1"/>
        <end position="16"/>
    </location>
</feature>
<keyword evidence="4" id="KW-0378">Hydrolase</keyword>
<evidence type="ECO:0000256" key="1">
    <source>
        <dbReference type="ARBA" id="ARBA00001947"/>
    </source>
</evidence>
<dbReference type="InterPro" id="IPR001384">
    <property type="entry name" value="Peptidase_M35"/>
</dbReference>
<keyword evidence="10" id="KW-1185">Reference proteome</keyword>
<comment type="caution">
    <text evidence="9">The sequence shown here is derived from an EMBL/GenBank/DDBJ whole genome shotgun (WGS) entry which is preliminary data.</text>
</comment>
<dbReference type="GO" id="GO:0004222">
    <property type="term" value="F:metalloendopeptidase activity"/>
    <property type="evidence" value="ECO:0007669"/>
    <property type="project" value="InterPro"/>
</dbReference>
<keyword evidence="2" id="KW-0645">Protease</keyword>
<feature type="non-terminal residue" evidence="9">
    <location>
        <position position="213"/>
    </location>
</feature>
<evidence type="ECO:0000256" key="5">
    <source>
        <dbReference type="ARBA" id="ARBA00022833"/>
    </source>
</evidence>
<keyword evidence="7" id="KW-0865">Zymogen</keyword>
<dbReference type="Proteomes" id="UP000243081">
    <property type="component" value="Unassembled WGS sequence"/>
</dbReference>
<gene>
    <name evidence="9" type="ORF">LLEC1_07690</name>
</gene>
<keyword evidence="8" id="KW-0732">Signal</keyword>
<name>A0A179IN47_CORDF</name>
<evidence type="ECO:0000256" key="8">
    <source>
        <dbReference type="SAM" id="SignalP"/>
    </source>
</evidence>
<evidence type="ECO:0000256" key="4">
    <source>
        <dbReference type="ARBA" id="ARBA00022801"/>
    </source>
</evidence>
<dbReference type="OrthoDB" id="412874at2759"/>
<dbReference type="GO" id="GO:0006508">
    <property type="term" value="P:proteolysis"/>
    <property type="evidence" value="ECO:0007669"/>
    <property type="project" value="UniProtKB-KW"/>
</dbReference>
<dbReference type="AlphaFoldDB" id="A0A179IN47"/>
<dbReference type="OMA" id="NFHENLA"/>
<evidence type="ECO:0000313" key="9">
    <source>
        <dbReference type="EMBL" id="OAR03775.1"/>
    </source>
</evidence>
<dbReference type="EMBL" id="LUKN01000250">
    <property type="protein sequence ID" value="OAR03775.1"/>
    <property type="molecule type" value="Genomic_DNA"/>
</dbReference>
<evidence type="ECO:0000313" key="10">
    <source>
        <dbReference type="Proteomes" id="UP000243081"/>
    </source>
</evidence>
<feature type="chain" id="PRO_5008104609" description="Deuterolysin" evidence="8">
    <location>
        <begin position="17"/>
        <end position="213"/>
    </location>
</feature>
<evidence type="ECO:0008006" key="11">
    <source>
        <dbReference type="Google" id="ProtNLM"/>
    </source>
</evidence>
<protein>
    <recommendedName>
        <fullName evidence="11">Deuterolysin</fullName>
    </recommendedName>
</protein>
<keyword evidence="5" id="KW-0862">Zinc</keyword>
<dbReference type="InterPro" id="IPR050414">
    <property type="entry name" value="Fungal_M35_metalloproteases"/>
</dbReference>
<evidence type="ECO:0000256" key="7">
    <source>
        <dbReference type="ARBA" id="ARBA00023145"/>
    </source>
</evidence>
<reference evidence="9 10" key="1">
    <citation type="submission" date="2016-03" db="EMBL/GenBank/DDBJ databases">
        <title>Fine-scale spatial genetic structure of a fungal parasite of coffee scale insects.</title>
        <authorList>
            <person name="Jackson D."/>
            <person name="Zemenick K.A."/>
            <person name="Malloure B."/>
            <person name="Quandt C.A."/>
            <person name="James T.Y."/>
        </authorList>
    </citation>
    <scope>NUCLEOTIDE SEQUENCE [LARGE SCALE GENOMIC DNA]</scope>
    <source>
        <strain evidence="9 10">UM487</strain>
    </source>
</reference>
<keyword evidence="3" id="KW-0479">Metal-binding</keyword>
<dbReference type="PANTHER" id="PTHR37016">
    <property type="match status" value="1"/>
</dbReference>
<sequence>MKFFTLAAALASVAVAAPSAAPSPLDVKIESAGNSGEVKATITNTGKDNLKIFKHGTIFDNAHTEKASIAANGSNVEFQGLRLRLSTENLTDDDFQKIDAGQSVEVTFHLAETHDLSAGGRYSVSATGVLSYADEADNKLIGSVSYASNAIEAEVDGAVAQAVHGAMQARYEKRTHVQSDCTGDRRTGTVDALRNCVSLSNAAAQAARSGPAA</sequence>
<dbReference type="PANTHER" id="PTHR37016:SF3">
    <property type="entry name" value="NEUTRAL PROTEASE 2-RELATED"/>
    <property type="match status" value="1"/>
</dbReference>
<accession>A0A179IN47</accession>